<proteinExistence type="predicted"/>
<reference evidence="2" key="1">
    <citation type="submission" date="2017-03" db="EMBL/GenBank/DDBJ databases">
        <authorList>
            <consortium name="AG Boll"/>
        </authorList>
    </citation>
    <scope>NUCLEOTIDE SEQUENCE [LARGE SCALE GENOMIC DNA]</scope>
    <source>
        <strain evidence="2">Chol</strain>
    </source>
</reference>
<feature type="compositionally biased region" description="Low complexity" evidence="1">
    <location>
        <begin position="458"/>
        <end position="475"/>
    </location>
</feature>
<evidence type="ECO:0008006" key="4">
    <source>
        <dbReference type="Google" id="ProtNLM"/>
    </source>
</evidence>
<dbReference type="Gene3D" id="3.30.565.10">
    <property type="entry name" value="Histidine kinase-like ATPase, C-terminal domain"/>
    <property type="match status" value="1"/>
</dbReference>
<dbReference type="Proteomes" id="UP000242886">
    <property type="component" value="Chromosome SDENCHOL"/>
</dbReference>
<protein>
    <recommendedName>
        <fullName evidence="4">Histidine kinase/HSP90-like ATPase domain-containing protein</fullName>
    </recommendedName>
</protein>
<evidence type="ECO:0000313" key="2">
    <source>
        <dbReference type="EMBL" id="SMB28187.1"/>
    </source>
</evidence>
<dbReference type="InterPro" id="IPR036890">
    <property type="entry name" value="HATPase_C_sf"/>
</dbReference>
<dbReference type="RefSeq" id="WP_154717070.1">
    <property type="nucleotide sequence ID" value="NZ_LT837803.1"/>
</dbReference>
<evidence type="ECO:0000313" key="3">
    <source>
        <dbReference type="Proteomes" id="UP000242886"/>
    </source>
</evidence>
<gene>
    <name evidence="2" type="ORF">SDENCHOL_20587</name>
</gene>
<keyword evidence="3" id="KW-1185">Reference proteome</keyword>
<sequence length="782" mass="87468">MANDFDLTPDPRVLQILGEINLDQWKCLAELIDNGVDAFINSHRAGEPVDSPCVSISLPTQDRADAAVAIRDNGPGMTIEQLERAVRAGWSGNNPLDNLGLFGMGFNIATARLGMVTEVYATRAGDQEWTGLRIDLNELRRTRSYHTPRLTRPKPDPSAHGTEIKILQLKADQRLYFAKNANHQKIRRQLARVYAPLLLSKENSFTLQLNGQNVQAKRPCHWDPDRSVQGSDGKPIHAVESFDYALPSRHYCLTCMISFSGQQGCPTAGPDCKTIEVKRRLHGWVGLQRYMHEEDFGIDIVRNGRVIEVQNKDLFVWTGGERPEREYPIDDQRNRGRFIGEVHLDHCRVSYTKDRFERDDTSWAEMVALIRGDGPLQPQKARALGYEPPDAPLYRLFQAFRRSSPQGKTGRWSRILAVKNNERAMEMADLFYKGDPEYQTDEKWYALVEEEDRGIVGATPIATGPGSTAPAAPDGFLDEGDSASEAGGTDNKILEPASGTNKTEPVAVPVRQKLHELSRVYKHPLLKVEFTVEAFVVTANDPDLPRKSPWILKIEDPGTRTFLFLFDLDHPVFRSVTMTPMDAVLCELAFKTYEFLRDTSPDSAVFATILADFRGEYADDTKLDPKSIIAFADAALREIAQSIGPIGDVSVFGSLFGGLPQPAQDRIRRKLASTGISSVQAVVDSGEFLAYAEAADIRSFVSQHPELFFDGKFWAQPYASLDYGDEKVNAEARDRVIERYDAYLADAVWLASQSPRDLDRCDRDELIRATLSVRILGSDGNM</sequence>
<dbReference type="AlphaFoldDB" id="A0A7Z7HTU3"/>
<accession>A0A7Z7HTU3</accession>
<dbReference type="Pfam" id="PF13589">
    <property type="entry name" value="HATPase_c_3"/>
    <property type="match status" value="1"/>
</dbReference>
<dbReference type="SUPFAM" id="SSF55874">
    <property type="entry name" value="ATPase domain of HSP90 chaperone/DNA topoisomerase II/histidine kinase"/>
    <property type="match status" value="1"/>
</dbReference>
<evidence type="ECO:0000256" key="1">
    <source>
        <dbReference type="SAM" id="MobiDB-lite"/>
    </source>
</evidence>
<name>A0A7Z7HTU3_9PROT</name>
<feature type="region of interest" description="Disordered" evidence="1">
    <location>
        <begin position="458"/>
        <end position="504"/>
    </location>
</feature>
<dbReference type="EMBL" id="LT837803">
    <property type="protein sequence ID" value="SMB28187.1"/>
    <property type="molecule type" value="Genomic_DNA"/>
</dbReference>
<organism evidence="2 3">
    <name type="scientific">Sterolibacterium denitrificans</name>
    <dbReference type="NCBI Taxonomy" id="157592"/>
    <lineage>
        <taxon>Bacteria</taxon>
        <taxon>Pseudomonadati</taxon>
        <taxon>Pseudomonadota</taxon>
        <taxon>Betaproteobacteria</taxon>
        <taxon>Nitrosomonadales</taxon>
        <taxon>Sterolibacteriaceae</taxon>
        <taxon>Sterolibacterium</taxon>
    </lineage>
</organism>